<gene>
    <name evidence="2" type="ORF">MRL64_09155</name>
</gene>
<accession>A0AAU6TFM7</accession>
<evidence type="ECO:0000256" key="1">
    <source>
        <dbReference type="SAM" id="MobiDB-lite"/>
    </source>
</evidence>
<feature type="region of interest" description="Disordered" evidence="1">
    <location>
        <begin position="26"/>
        <end position="48"/>
    </location>
</feature>
<dbReference type="AlphaFoldDB" id="A0AAU6TFM7"/>
<organism evidence="2">
    <name type="scientific">bacterium 19MO02SH05</name>
    <dbReference type="NCBI Taxonomy" id="2920696"/>
    <lineage>
        <taxon>Bacteria</taxon>
    </lineage>
</organism>
<sequence length="143" mass="15617">MTSSIRLKKILGLGKKHRIENVASVDEASQQSTSFNANHSNENASEGLNMDENVLDLLEEEVAKNYQPQKEVENTQSTSVNHLLTGPMLTGLGVEVANSHDMARMHMLSEELGQSLQACVKGLLELHQQASESRFGKGANVLC</sequence>
<protein>
    <submittedName>
        <fullName evidence="2">Uncharacterized protein</fullName>
    </submittedName>
</protein>
<dbReference type="EMBL" id="CP095342">
    <property type="protein sequence ID" value="XAG60495.1"/>
    <property type="molecule type" value="Genomic_DNA"/>
</dbReference>
<evidence type="ECO:0000313" key="2">
    <source>
        <dbReference type="EMBL" id="XAG60495.1"/>
    </source>
</evidence>
<feature type="compositionally biased region" description="Polar residues" evidence="1">
    <location>
        <begin position="27"/>
        <end position="46"/>
    </location>
</feature>
<proteinExistence type="predicted"/>
<name>A0AAU6TFM7_UNCXX</name>
<reference evidence="2" key="1">
    <citation type="submission" date="2022-03" db="EMBL/GenBank/DDBJ databases">
        <title>Sea Food Isolates.</title>
        <authorList>
            <person name="Li c."/>
        </authorList>
    </citation>
    <scope>NUCLEOTIDE SEQUENCE</scope>
    <source>
        <strain evidence="2">19MO02SH05</strain>
    </source>
</reference>